<organism evidence="9">
    <name type="scientific">Anthurium amnicola</name>
    <dbReference type="NCBI Taxonomy" id="1678845"/>
    <lineage>
        <taxon>Eukaryota</taxon>
        <taxon>Viridiplantae</taxon>
        <taxon>Streptophyta</taxon>
        <taxon>Embryophyta</taxon>
        <taxon>Tracheophyta</taxon>
        <taxon>Spermatophyta</taxon>
        <taxon>Magnoliopsida</taxon>
        <taxon>Liliopsida</taxon>
        <taxon>Araceae</taxon>
        <taxon>Pothoideae</taxon>
        <taxon>Potheae</taxon>
        <taxon>Anthurium</taxon>
    </lineage>
</organism>
<keyword evidence="4" id="KW-0862">Zinc</keyword>
<dbReference type="SMART" id="SM00154">
    <property type="entry name" value="ZnF_AN1"/>
    <property type="match status" value="1"/>
</dbReference>
<dbReference type="Gene3D" id="4.10.1110.10">
    <property type="entry name" value="AN1-like Zinc finger"/>
    <property type="match status" value="1"/>
</dbReference>
<name>A0A1D1Y3N9_9ARAE</name>
<gene>
    <name evidence="9" type="primary">SAP15_1</name>
    <name evidence="9" type="ORF">g.70337</name>
</gene>
<keyword evidence="5" id="KW-0346">Stress response</keyword>
<evidence type="ECO:0000256" key="4">
    <source>
        <dbReference type="ARBA" id="ARBA00022833"/>
    </source>
</evidence>
<dbReference type="PROSITE" id="PS51039">
    <property type="entry name" value="ZF_AN1"/>
    <property type="match status" value="1"/>
</dbReference>
<sequence>MARESCNLDKEEAEILKPPSPSTSSPTSPAAAAPTPSLFLKPSQEPPIPRPGRTDAPTADPAAASDEEEEDPWPPARSASRCSCCRRRVGLTGFRCRCGDLFCSRHRHSDTHDCSFDYKAAAREEISKANPLIRAAKIIKI</sequence>
<dbReference type="GO" id="GO:0008270">
    <property type="term" value="F:zinc ion binding"/>
    <property type="evidence" value="ECO:0007669"/>
    <property type="project" value="UniProtKB-KW"/>
</dbReference>
<evidence type="ECO:0000256" key="6">
    <source>
        <dbReference type="PROSITE-ProRule" id="PRU00449"/>
    </source>
</evidence>
<feature type="region of interest" description="Disordered" evidence="7">
    <location>
        <begin position="1"/>
        <end position="80"/>
    </location>
</feature>
<evidence type="ECO:0000256" key="7">
    <source>
        <dbReference type="SAM" id="MobiDB-lite"/>
    </source>
</evidence>
<keyword evidence="3 6" id="KW-0863">Zinc-finger</keyword>
<dbReference type="SUPFAM" id="SSF118310">
    <property type="entry name" value="AN1-like Zinc finger"/>
    <property type="match status" value="1"/>
</dbReference>
<dbReference type="PANTHER" id="PTHR10634:SF22">
    <property type="entry name" value="ZINC FINGER A20 AND AN1 DOMAIN-CONTAINING STRESS-ASSOCIATED PROTEIN 5"/>
    <property type="match status" value="1"/>
</dbReference>
<feature type="compositionally biased region" description="Low complexity" evidence="7">
    <location>
        <begin position="22"/>
        <end position="37"/>
    </location>
</feature>
<dbReference type="Pfam" id="PF01428">
    <property type="entry name" value="zf-AN1"/>
    <property type="match status" value="1"/>
</dbReference>
<dbReference type="AlphaFoldDB" id="A0A1D1Y3N9"/>
<comment type="function">
    <text evidence="1">May be involved in environmental stress response.</text>
</comment>
<evidence type="ECO:0000256" key="3">
    <source>
        <dbReference type="ARBA" id="ARBA00022771"/>
    </source>
</evidence>
<reference evidence="9" key="1">
    <citation type="submission" date="2015-07" db="EMBL/GenBank/DDBJ databases">
        <title>Transcriptome Assembly of Anthurium amnicola.</title>
        <authorList>
            <person name="Suzuki J."/>
        </authorList>
    </citation>
    <scope>NUCLEOTIDE SEQUENCE</scope>
</reference>
<dbReference type="GO" id="GO:0004842">
    <property type="term" value="F:ubiquitin-protein transferase activity"/>
    <property type="evidence" value="ECO:0007669"/>
    <property type="project" value="TreeGrafter"/>
</dbReference>
<protein>
    <submittedName>
        <fullName evidence="9">Zinc finger AN1 domain-containing stress-associated protein 15</fullName>
    </submittedName>
</protein>
<evidence type="ECO:0000256" key="2">
    <source>
        <dbReference type="ARBA" id="ARBA00022723"/>
    </source>
</evidence>
<dbReference type="EMBL" id="GDJX01018671">
    <property type="protein sequence ID" value="JAT49265.1"/>
    <property type="molecule type" value="Transcribed_RNA"/>
</dbReference>
<dbReference type="InterPro" id="IPR000058">
    <property type="entry name" value="Znf_AN1"/>
</dbReference>
<dbReference type="FunFam" id="4.10.1110.10:FF:000001">
    <property type="entry name" value="Zinc finger AN1-type containing 6"/>
    <property type="match status" value="1"/>
</dbReference>
<evidence type="ECO:0000313" key="9">
    <source>
        <dbReference type="EMBL" id="JAT49265.1"/>
    </source>
</evidence>
<feature type="domain" description="AN1-type" evidence="8">
    <location>
        <begin position="76"/>
        <end position="122"/>
    </location>
</feature>
<dbReference type="GO" id="GO:0016567">
    <property type="term" value="P:protein ubiquitination"/>
    <property type="evidence" value="ECO:0007669"/>
    <property type="project" value="TreeGrafter"/>
</dbReference>
<proteinExistence type="predicted"/>
<keyword evidence="2" id="KW-0479">Metal-binding</keyword>
<evidence type="ECO:0000256" key="1">
    <source>
        <dbReference type="ARBA" id="ARBA00003732"/>
    </source>
</evidence>
<evidence type="ECO:0000256" key="5">
    <source>
        <dbReference type="ARBA" id="ARBA00023016"/>
    </source>
</evidence>
<evidence type="ECO:0000259" key="8">
    <source>
        <dbReference type="PROSITE" id="PS51039"/>
    </source>
</evidence>
<accession>A0A1D1Y3N9</accession>
<feature type="compositionally biased region" description="Low complexity" evidence="7">
    <location>
        <begin position="55"/>
        <end position="64"/>
    </location>
</feature>
<dbReference type="InterPro" id="IPR050652">
    <property type="entry name" value="AN1_A20_ZnFinger"/>
</dbReference>
<feature type="compositionally biased region" description="Basic and acidic residues" evidence="7">
    <location>
        <begin position="1"/>
        <end position="15"/>
    </location>
</feature>
<dbReference type="InterPro" id="IPR035896">
    <property type="entry name" value="AN1-like_Znf"/>
</dbReference>
<dbReference type="PANTHER" id="PTHR10634">
    <property type="entry name" value="AN1-TYPE ZINC FINGER PROTEIN"/>
    <property type="match status" value="1"/>
</dbReference>